<dbReference type="Gene3D" id="3.30.70.360">
    <property type="match status" value="1"/>
</dbReference>
<feature type="binding site" evidence="2">
    <location>
        <position position="361"/>
    </location>
    <ligand>
        <name>Mn(2+)</name>
        <dbReference type="ChEBI" id="CHEBI:29035"/>
        <label>2</label>
    </ligand>
</feature>
<dbReference type="GO" id="GO:0050118">
    <property type="term" value="F:N-acetyldiaminopimelate deacetylase activity"/>
    <property type="evidence" value="ECO:0007669"/>
    <property type="project" value="UniProtKB-ARBA"/>
</dbReference>
<feature type="domain" description="Peptidase M20 dimerisation" evidence="3">
    <location>
        <begin position="187"/>
        <end position="278"/>
    </location>
</feature>
<feature type="binding site" evidence="2">
    <location>
        <position position="136"/>
    </location>
    <ligand>
        <name>Mn(2+)</name>
        <dbReference type="ChEBI" id="CHEBI:29035"/>
        <label>2</label>
    </ligand>
</feature>
<feature type="binding site" evidence="2">
    <location>
        <position position="100"/>
    </location>
    <ligand>
        <name>Mn(2+)</name>
        <dbReference type="ChEBI" id="CHEBI:29035"/>
        <label>2</label>
    </ligand>
</feature>
<dbReference type="CDD" id="cd03886">
    <property type="entry name" value="M20_Acy1"/>
    <property type="match status" value="1"/>
</dbReference>
<dbReference type="Pfam" id="PF07687">
    <property type="entry name" value="M20_dimer"/>
    <property type="match status" value="1"/>
</dbReference>
<reference evidence="4" key="1">
    <citation type="submission" date="2019-11" db="EMBL/GenBank/DDBJ databases">
        <authorList>
            <person name="Feng L."/>
        </authorList>
    </citation>
    <scope>NUCLEOTIDE SEQUENCE</scope>
    <source>
        <strain evidence="4">IbartlettiiLFYP30</strain>
    </source>
</reference>
<dbReference type="PANTHER" id="PTHR11014:SF63">
    <property type="entry name" value="METALLOPEPTIDASE, PUTATIVE (AFU_ORTHOLOGUE AFUA_6G09600)-RELATED"/>
    <property type="match status" value="1"/>
</dbReference>
<dbReference type="EC" id="3.-.-.-" evidence="4"/>
<dbReference type="InterPro" id="IPR017439">
    <property type="entry name" value="Amidohydrolase"/>
</dbReference>
<dbReference type="GO" id="GO:0019877">
    <property type="term" value="P:diaminopimelate biosynthetic process"/>
    <property type="evidence" value="ECO:0007669"/>
    <property type="project" value="UniProtKB-ARBA"/>
</dbReference>
<evidence type="ECO:0000313" key="4">
    <source>
        <dbReference type="EMBL" id="VYT74431.1"/>
    </source>
</evidence>
<gene>
    <name evidence="4" type="primary">yxeP_3</name>
    <name evidence="4" type="ORF">IBLFYP30_01062</name>
</gene>
<keyword evidence="2" id="KW-0479">Metal-binding</keyword>
<accession>A0A6N2Z5S0</accession>
<feature type="binding site" evidence="2">
    <location>
        <position position="102"/>
    </location>
    <ligand>
        <name>Mn(2+)</name>
        <dbReference type="ChEBI" id="CHEBI:29035"/>
        <label>2</label>
    </ligand>
</feature>
<comment type="cofactor">
    <cofactor evidence="2">
        <name>Mn(2+)</name>
        <dbReference type="ChEBI" id="CHEBI:29035"/>
    </cofactor>
    <text evidence="2">The Mn(2+) ion enhances activity.</text>
</comment>
<dbReference type="InterPro" id="IPR036264">
    <property type="entry name" value="Bact_exopeptidase_dim_dom"/>
</dbReference>
<dbReference type="AlphaFoldDB" id="A0A6N2Z5S0"/>
<sequence>MDIEKLCSGINDWLINVRRDLHKTPELGLKEFKTKEKIKKYLDEIGISYIEYKNTTAIVAQINGDFEKTVGLRADIDALPIDEELDLDYKSQNPGIMHACGHDAHTAILLGACKVLYENRDLLKVNVKFFFQPGEEIGAGKYMIEEGCLENPKVDMIFGLHVGSHIKTGYIEIKKGTAAASTDRLILKVLGKNGHGAYPHEGVDAIVIASYLVTALQSIISRNIDPTDSAVISFGKIEGGHKGNIICDEVKLTGTLRTLNEDTHHLIKEKIKAMCENVSIGFGGKVDFEIIPGIPTLVNTSELVDLVVKNTSELLGCDKVLKKEKSPLGAEDFAWFLQKVPGVFFNIGCGNEDKNTTYPIHNSKFNIDEDCLLIGTMIHVKNILSIS</sequence>
<proteinExistence type="predicted"/>
<dbReference type="SUPFAM" id="SSF55031">
    <property type="entry name" value="Bacterial exopeptidase dimerisation domain"/>
    <property type="match status" value="1"/>
</dbReference>
<evidence type="ECO:0000256" key="1">
    <source>
        <dbReference type="ARBA" id="ARBA00022801"/>
    </source>
</evidence>
<dbReference type="NCBIfam" id="TIGR01891">
    <property type="entry name" value="amidohydrolases"/>
    <property type="match status" value="1"/>
</dbReference>
<dbReference type="PIRSF" id="PIRSF005962">
    <property type="entry name" value="Pept_M20D_amidohydro"/>
    <property type="match status" value="1"/>
</dbReference>
<dbReference type="EMBL" id="CACRUE010000009">
    <property type="protein sequence ID" value="VYT74431.1"/>
    <property type="molecule type" value="Genomic_DNA"/>
</dbReference>
<dbReference type="InterPro" id="IPR002933">
    <property type="entry name" value="Peptidase_M20"/>
</dbReference>
<dbReference type="RefSeq" id="WP_156530606.1">
    <property type="nucleotide sequence ID" value="NZ_CACRUE010000009.1"/>
</dbReference>
<evidence type="ECO:0000259" key="3">
    <source>
        <dbReference type="Pfam" id="PF07687"/>
    </source>
</evidence>
<organism evidence="4">
    <name type="scientific">Intestinibacter bartlettii</name>
    <dbReference type="NCBI Taxonomy" id="261299"/>
    <lineage>
        <taxon>Bacteria</taxon>
        <taxon>Bacillati</taxon>
        <taxon>Bacillota</taxon>
        <taxon>Clostridia</taxon>
        <taxon>Peptostreptococcales</taxon>
        <taxon>Peptostreptococcaceae</taxon>
        <taxon>Intestinibacter</taxon>
    </lineage>
</organism>
<name>A0A6N2Z5S0_9FIRM</name>
<dbReference type="FunFam" id="3.30.70.360:FF:000001">
    <property type="entry name" value="N-acetyldiaminopimelate deacetylase"/>
    <property type="match status" value="1"/>
</dbReference>
<feature type="binding site" evidence="2">
    <location>
        <position position="161"/>
    </location>
    <ligand>
        <name>Mn(2+)</name>
        <dbReference type="ChEBI" id="CHEBI:29035"/>
        <label>2</label>
    </ligand>
</feature>
<evidence type="ECO:0000256" key="2">
    <source>
        <dbReference type="PIRSR" id="PIRSR005962-1"/>
    </source>
</evidence>
<keyword evidence="1 4" id="KW-0378">Hydrolase</keyword>
<dbReference type="GO" id="GO:0046872">
    <property type="term" value="F:metal ion binding"/>
    <property type="evidence" value="ECO:0007669"/>
    <property type="project" value="UniProtKB-KW"/>
</dbReference>
<dbReference type="Pfam" id="PF01546">
    <property type="entry name" value="Peptidase_M20"/>
    <property type="match status" value="1"/>
</dbReference>
<dbReference type="SUPFAM" id="SSF53187">
    <property type="entry name" value="Zn-dependent exopeptidases"/>
    <property type="match status" value="1"/>
</dbReference>
<dbReference type="InterPro" id="IPR011650">
    <property type="entry name" value="Peptidase_M20_dimer"/>
</dbReference>
<keyword evidence="2" id="KW-0464">Manganese</keyword>
<protein>
    <submittedName>
        <fullName evidence="4">Putative hydrolase YxeP</fullName>
        <ecNumber evidence="4">3.-.-.-</ecNumber>
    </submittedName>
</protein>
<dbReference type="Gene3D" id="3.40.630.10">
    <property type="entry name" value="Zn peptidases"/>
    <property type="match status" value="1"/>
</dbReference>
<dbReference type="PANTHER" id="PTHR11014">
    <property type="entry name" value="PEPTIDASE M20 FAMILY MEMBER"/>
    <property type="match status" value="1"/>
</dbReference>